<dbReference type="Proteomes" id="UP000781932">
    <property type="component" value="Unassembled WGS sequence"/>
</dbReference>
<dbReference type="EMBL" id="JAATWM020000046">
    <property type="protein sequence ID" value="KAF9871247.1"/>
    <property type="molecule type" value="Genomic_DNA"/>
</dbReference>
<evidence type="ECO:0000256" key="1">
    <source>
        <dbReference type="SAM" id="MobiDB-lite"/>
    </source>
</evidence>
<dbReference type="AlphaFoldDB" id="A0A9P6LGB1"/>
<accession>A0A9P6LGB1</accession>
<protein>
    <submittedName>
        <fullName evidence="2">Uncharacterized protein</fullName>
    </submittedName>
</protein>
<feature type="compositionally biased region" description="Low complexity" evidence="1">
    <location>
        <begin position="376"/>
        <end position="388"/>
    </location>
</feature>
<dbReference type="OrthoDB" id="4636359at2759"/>
<gene>
    <name evidence="2" type="ORF">CkaCkLH20_11168</name>
</gene>
<feature type="region of interest" description="Disordered" evidence="1">
    <location>
        <begin position="376"/>
        <end position="407"/>
    </location>
</feature>
<dbReference type="GeneID" id="62166956"/>
<sequence length="566" mass="65526">MDLGALPFEIRKKILNSLDNRRDVFRICSQSPEMLRAAKPLRKQYLEAELGAGVVTAVFPDAMAVITFPRVDRATPEKTQRTLMRHHLEKWRHKDLVENCTEAQKRAAACFIDKTVIPFVEDFADKAKNLNGKNDQVCFPWWVNKDRRKEVAILPDYVFDYRPEERVRLIRAFCRFQLLSKVIQARPGPQLWSMRQQEELLKTFFDAWEVEEVLSVQQYVGDLHTLLWMKHLNYMAVAITRASEDFCMNFHTPGWNKARNRNSWFVLMYDPAHPQTAGHIRSLFHMEKRGFQNKPVRKLEFVDVWTQSTFLKHLATFGLDFLHSMLMKDEGSYKHWIRVHGDAILAKIADPAEAAHFGADADWLWIGDVGDENNSNTMNNDDIINNNSDDGDENDDPPTNLGRNPGVREGEANLAWKLLKNASQTSRYGFRRCGWVFWDEERLRKLKFWDPERDVDAENLPKDLAWAAKSECDCMRGGSGMYGSMSPAEKKLYRLAQEKSEMVKAIGAEVFEDEFFEDEIEEAEYHPLSFLHCSQMLPVDWSLITGPAEPVAATEPIWLFQGILWG</sequence>
<organism evidence="2 3">
    <name type="scientific">Colletotrichum karsti</name>
    <dbReference type="NCBI Taxonomy" id="1095194"/>
    <lineage>
        <taxon>Eukaryota</taxon>
        <taxon>Fungi</taxon>
        <taxon>Dikarya</taxon>
        <taxon>Ascomycota</taxon>
        <taxon>Pezizomycotina</taxon>
        <taxon>Sordariomycetes</taxon>
        <taxon>Hypocreomycetidae</taxon>
        <taxon>Glomerellales</taxon>
        <taxon>Glomerellaceae</taxon>
        <taxon>Colletotrichum</taxon>
        <taxon>Colletotrichum boninense species complex</taxon>
    </lineage>
</organism>
<proteinExistence type="predicted"/>
<dbReference type="RefSeq" id="XP_038740708.1">
    <property type="nucleotide sequence ID" value="XM_038893882.1"/>
</dbReference>
<evidence type="ECO:0000313" key="3">
    <source>
        <dbReference type="Proteomes" id="UP000781932"/>
    </source>
</evidence>
<name>A0A9P6LGB1_9PEZI</name>
<keyword evidence="3" id="KW-1185">Reference proteome</keyword>
<evidence type="ECO:0000313" key="2">
    <source>
        <dbReference type="EMBL" id="KAF9871247.1"/>
    </source>
</evidence>
<reference evidence="2" key="1">
    <citation type="submission" date="2020-03" db="EMBL/GenBank/DDBJ databases">
        <authorList>
            <person name="He L."/>
        </authorList>
    </citation>
    <scope>NUCLEOTIDE SEQUENCE</scope>
    <source>
        <strain evidence="2">CkLH20</strain>
    </source>
</reference>
<comment type="caution">
    <text evidence="2">The sequence shown here is derived from an EMBL/GenBank/DDBJ whole genome shotgun (WGS) entry which is preliminary data.</text>
</comment>
<reference evidence="2" key="2">
    <citation type="submission" date="2020-11" db="EMBL/GenBank/DDBJ databases">
        <title>Whole genome sequencing of Colletotrichum sp.</title>
        <authorList>
            <person name="Li H."/>
        </authorList>
    </citation>
    <scope>NUCLEOTIDE SEQUENCE</scope>
    <source>
        <strain evidence="2">CkLH20</strain>
    </source>
</reference>